<dbReference type="InterPro" id="IPR052958">
    <property type="entry name" value="IFN-induced_PKR_regulator"/>
</dbReference>
<feature type="non-terminal residue" evidence="3">
    <location>
        <position position="131"/>
    </location>
</feature>
<dbReference type="OrthoDB" id="6621209at2759"/>
<evidence type="ECO:0000259" key="2">
    <source>
        <dbReference type="Pfam" id="PF05699"/>
    </source>
</evidence>
<organism evidence="3 4">
    <name type="scientific">Cinara cedri</name>
    <dbReference type="NCBI Taxonomy" id="506608"/>
    <lineage>
        <taxon>Eukaryota</taxon>
        <taxon>Metazoa</taxon>
        <taxon>Ecdysozoa</taxon>
        <taxon>Arthropoda</taxon>
        <taxon>Hexapoda</taxon>
        <taxon>Insecta</taxon>
        <taxon>Pterygota</taxon>
        <taxon>Neoptera</taxon>
        <taxon>Paraneoptera</taxon>
        <taxon>Hemiptera</taxon>
        <taxon>Sternorrhyncha</taxon>
        <taxon>Aphidomorpha</taxon>
        <taxon>Aphidoidea</taxon>
        <taxon>Aphididae</taxon>
        <taxon>Lachninae</taxon>
        <taxon>Cinara</taxon>
    </lineage>
</organism>
<sequence length="131" mass="14766">MQLGTVISSSSSSLPSTVSVSDTPITQFTPSTTDIMSLTKQYSEDLEDIGNCDEVFNNEFKLWQRKLKYLSETDKPKNAMDAIYICNEAMYPNIFNLLKILPTLPVSSATNEMTFSTLKRIKTYLRNSTSE</sequence>
<dbReference type="AlphaFoldDB" id="A0A5E4N3I1"/>
<evidence type="ECO:0000313" key="4">
    <source>
        <dbReference type="Proteomes" id="UP000325440"/>
    </source>
</evidence>
<dbReference type="InterPro" id="IPR008906">
    <property type="entry name" value="HATC_C_dom"/>
</dbReference>
<proteinExistence type="predicted"/>
<dbReference type="EMBL" id="CABPRJ010001431">
    <property type="protein sequence ID" value="VVC36226.1"/>
    <property type="molecule type" value="Genomic_DNA"/>
</dbReference>
<dbReference type="PANTHER" id="PTHR46289:SF14">
    <property type="entry name" value="DUF4371 DOMAIN-CONTAINING PROTEIN"/>
    <property type="match status" value="1"/>
</dbReference>
<dbReference type="Pfam" id="PF05699">
    <property type="entry name" value="Dimer_Tnp_hAT"/>
    <property type="match status" value="1"/>
</dbReference>
<protein>
    <submittedName>
        <fullName evidence="3">HAT, C-terminal dimerisation domain</fullName>
    </submittedName>
</protein>
<accession>A0A5E4N3I1</accession>
<feature type="region of interest" description="Disordered" evidence="1">
    <location>
        <begin position="1"/>
        <end position="21"/>
    </location>
</feature>
<name>A0A5E4N3I1_9HEMI</name>
<feature type="domain" description="HAT C-terminal dimerisation" evidence="2">
    <location>
        <begin position="85"/>
        <end position="129"/>
    </location>
</feature>
<reference evidence="3 4" key="1">
    <citation type="submission" date="2019-08" db="EMBL/GenBank/DDBJ databases">
        <authorList>
            <person name="Alioto T."/>
            <person name="Alioto T."/>
            <person name="Gomez Garrido J."/>
        </authorList>
    </citation>
    <scope>NUCLEOTIDE SEQUENCE [LARGE SCALE GENOMIC DNA]</scope>
</reference>
<dbReference type="PANTHER" id="PTHR46289">
    <property type="entry name" value="52 KDA REPRESSOR OF THE INHIBITOR OF THE PROTEIN KINASE-LIKE PROTEIN-RELATED"/>
    <property type="match status" value="1"/>
</dbReference>
<evidence type="ECO:0000313" key="3">
    <source>
        <dbReference type="EMBL" id="VVC36226.1"/>
    </source>
</evidence>
<dbReference type="GO" id="GO:0046983">
    <property type="term" value="F:protein dimerization activity"/>
    <property type="evidence" value="ECO:0007669"/>
    <property type="project" value="InterPro"/>
</dbReference>
<dbReference type="Proteomes" id="UP000325440">
    <property type="component" value="Unassembled WGS sequence"/>
</dbReference>
<gene>
    <name evidence="3" type="ORF">CINCED_3A023142</name>
</gene>
<evidence type="ECO:0000256" key="1">
    <source>
        <dbReference type="SAM" id="MobiDB-lite"/>
    </source>
</evidence>
<keyword evidence="4" id="KW-1185">Reference proteome</keyword>